<dbReference type="InterPro" id="IPR019775">
    <property type="entry name" value="WD40_repeat_CS"/>
</dbReference>
<evidence type="ECO:0000256" key="3">
    <source>
        <dbReference type="PROSITE-ProRule" id="PRU00221"/>
    </source>
</evidence>
<dbReference type="SUPFAM" id="SSF50978">
    <property type="entry name" value="WD40 repeat-like"/>
    <property type="match status" value="1"/>
</dbReference>
<reference evidence="4" key="1">
    <citation type="submission" date="2015-04" db="EMBL/GenBank/DDBJ databases">
        <title>The genome sequence of the plant pathogenic Rhizarian Plasmodiophora brassicae reveals insights in its biotrophic life cycle and the origin of chitin synthesis.</title>
        <authorList>
            <person name="Schwelm A."/>
            <person name="Fogelqvist J."/>
            <person name="Knaust A."/>
            <person name="Julke S."/>
            <person name="Lilja T."/>
            <person name="Dhandapani V."/>
            <person name="Bonilla-Rosso G."/>
            <person name="Karlsson M."/>
            <person name="Shevchenko A."/>
            <person name="Choi S.R."/>
            <person name="Kim H.G."/>
            <person name="Park J.Y."/>
            <person name="Lim Y.P."/>
            <person name="Ludwig-Muller J."/>
            <person name="Dixelius C."/>
        </authorList>
    </citation>
    <scope>NUCLEOTIDE SEQUENCE</scope>
    <source>
        <tissue evidence="4">Potato root galls</tissue>
    </source>
</reference>
<dbReference type="SMART" id="SM00320">
    <property type="entry name" value="WD40"/>
    <property type="match status" value="6"/>
</dbReference>
<organism evidence="4">
    <name type="scientific">Spongospora subterranea</name>
    <dbReference type="NCBI Taxonomy" id="70186"/>
    <lineage>
        <taxon>Eukaryota</taxon>
        <taxon>Sar</taxon>
        <taxon>Rhizaria</taxon>
        <taxon>Endomyxa</taxon>
        <taxon>Phytomyxea</taxon>
        <taxon>Plasmodiophorida</taxon>
        <taxon>Plasmodiophoridae</taxon>
        <taxon>Spongospora</taxon>
    </lineage>
</organism>
<dbReference type="PANTHER" id="PTHR22847">
    <property type="entry name" value="WD40 REPEAT PROTEIN"/>
    <property type="match status" value="1"/>
</dbReference>
<protein>
    <submittedName>
        <fullName evidence="4">Uncharacterized protein</fullName>
    </submittedName>
</protein>
<feature type="repeat" description="WD" evidence="3">
    <location>
        <begin position="121"/>
        <end position="156"/>
    </location>
</feature>
<evidence type="ECO:0000256" key="2">
    <source>
        <dbReference type="ARBA" id="ARBA00022737"/>
    </source>
</evidence>
<dbReference type="PROSITE" id="PS00678">
    <property type="entry name" value="WD_REPEATS_1"/>
    <property type="match status" value="1"/>
</dbReference>
<dbReference type="PROSITE" id="PS50294">
    <property type="entry name" value="WD_REPEATS_REGION"/>
    <property type="match status" value="1"/>
</dbReference>
<dbReference type="PROSITE" id="PS50082">
    <property type="entry name" value="WD_REPEATS_2"/>
    <property type="match status" value="1"/>
</dbReference>
<keyword evidence="2" id="KW-0677">Repeat</keyword>
<accession>A0A0H5QKN8</accession>
<dbReference type="GO" id="GO:1990234">
    <property type="term" value="C:transferase complex"/>
    <property type="evidence" value="ECO:0007669"/>
    <property type="project" value="UniProtKB-ARBA"/>
</dbReference>
<dbReference type="InterPro" id="IPR015943">
    <property type="entry name" value="WD40/YVTN_repeat-like_dom_sf"/>
</dbReference>
<dbReference type="EMBL" id="HACM01001434">
    <property type="protein sequence ID" value="CRZ01876.1"/>
    <property type="molecule type" value="Transcribed_RNA"/>
</dbReference>
<evidence type="ECO:0000313" key="4">
    <source>
        <dbReference type="EMBL" id="CRZ01876.1"/>
    </source>
</evidence>
<name>A0A0H5QKN8_9EUKA</name>
<dbReference type="PANTHER" id="PTHR22847:SF637">
    <property type="entry name" value="WD REPEAT DOMAIN 5B"/>
    <property type="match status" value="1"/>
</dbReference>
<sequence>MFRHSIEHCANGTAHDSIAISADPVTVPEIQPLSVHLHGCRVRSCAMANAAHRFASTSAADLHIWDMAGAASTPLSSCSILKEGELETCVWLNNNEIAAAGSKDHTIGILDGRIGRVISRLEGHNATVNWVTCNGERLMASGSKDGSVVIWDMRAGGLCQPVHRIACSKAGVRLCKFSTPDVIGIGSYDRTWRNYSISSRSFVGTEWKHNGWIFGAAISDRLGIIATGAGNPDYSIHVWDRDTDDYLATLPGNQDHAPCLAFAPSAHNLLVNGSKDNQLVIRRISRAIS</sequence>
<keyword evidence="1 3" id="KW-0853">WD repeat</keyword>
<evidence type="ECO:0000256" key="1">
    <source>
        <dbReference type="ARBA" id="ARBA00022574"/>
    </source>
</evidence>
<dbReference type="Pfam" id="PF00400">
    <property type="entry name" value="WD40"/>
    <property type="match status" value="1"/>
</dbReference>
<dbReference type="Gene3D" id="2.130.10.10">
    <property type="entry name" value="YVTN repeat-like/Quinoprotein amine dehydrogenase"/>
    <property type="match status" value="2"/>
</dbReference>
<dbReference type="AlphaFoldDB" id="A0A0H5QKN8"/>
<dbReference type="InterPro" id="IPR036322">
    <property type="entry name" value="WD40_repeat_dom_sf"/>
</dbReference>
<proteinExistence type="predicted"/>
<dbReference type="InterPro" id="IPR001680">
    <property type="entry name" value="WD40_rpt"/>
</dbReference>